<sequence length="425" mass="47794">MNTERKTILLTGGRAPATLELARLFDEAGHCVVVAESLPAHLCRVSRAVARSYLVPPPRQQEKEYIEELCRIAEREKADLLVPTCEEVFFVAKGRERLRHYVEPFVESLEELRIWHDKAAFVRLAEQAGFSVPQTRSVISAAGLLEALQDVEPGKSVVLKPAFSRFSSRVHILRRSSPRKDWYTASELPAIREGETWLVQEFIAGRQLCSYAVAREGRLALYADYATTFTAGQGASISFSFADHPGVRTFVEKMVGLRRFTGQIAFDFIETRTGELYPIECNPRLTSGIHLFRGKREAAEAFFGGRGAGGEHDGNDNNEALEKPERATLPVHAEKQPVVVPSANASAALSMAMLFYGLPSLRSWREGRRWLGEFLKSRDVVFRWSDPLPAFEQLRLLWILADMKRKTGMSMIECSTSDIEWNGDE</sequence>
<dbReference type="InterPro" id="IPR011761">
    <property type="entry name" value="ATP-grasp"/>
</dbReference>
<evidence type="ECO:0000313" key="4">
    <source>
        <dbReference type="Proteomes" id="UP000012081"/>
    </source>
</evidence>
<dbReference type="GO" id="GO:0005524">
    <property type="term" value="F:ATP binding"/>
    <property type="evidence" value="ECO:0007669"/>
    <property type="project" value="UniProtKB-UniRule"/>
</dbReference>
<dbReference type="Proteomes" id="UP000012081">
    <property type="component" value="Unassembled WGS sequence"/>
</dbReference>
<reference evidence="3 4" key="1">
    <citation type="submission" date="2013-03" db="EMBL/GenBank/DDBJ databases">
        <title>Assembly of a new bacterial strain Brevibacillus borstelensis AK1.</title>
        <authorList>
            <person name="Rajan I."/>
            <person name="PoliReddy D."/>
            <person name="Sugumar T."/>
            <person name="Rathinam K."/>
            <person name="Alqarawi S."/>
            <person name="Khalil A.B."/>
            <person name="Sivakumar N."/>
        </authorList>
    </citation>
    <scope>NUCLEOTIDE SEQUENCE [LARGE SCALE GENOMIC DNA]</scope>
    <source>
        <strain evidence="3 4">AK1</strain>
    </source>
</reference>
<keyword evidence="4" id="KW-1185">Reference proteome</keyword>
<proteinExistence type="predicted"/>
<dbReference type="Gene3D" id="3.30.470.20">
    <property type="entry name" value="ATP-grasp fold, B domain"/>
    <property type="match status" value="1"/>
</dbReference>
<gene>
    <name evidence="3" type="ORF">I532_12299</name>
</gene>
<keyword evidence="1" id="KW-0547">Nucleotide-binding</keyword>
<evidence type="ECO:0000256" key="1">
    <source>
        <dbReference type="PROSITE-ProRule" id="PRU00409"/>
    </source>
</evidence>
<dbReference type="AlphaFoldDB" id="M8EAA5"/>
<dbReference type="Gene3D" id="3.40.50.20">
    <property type="match status" value="1"/>
</dbReference>
<dbReference type="PROSITE" id="PS50975">
    <property type="entry name" value="ATP_GRASP"/>
    <property type="match status" value="1"/>
</dbReference>
<organism evidence="3 4">
    <name type="scientific">Brevibacillus borstelensis AK1</name>
    <dbReference type="NCBI Taxonomy" id="1300222"/>
    <lineage>
        <taxon>Bacteria</taxon>
        <taxon>Bacillati</taxon>
        <taxon>Bacillota</taxon>
        <taxon>Bacilli</taxon>
        <taxon>Bacillales</taxon>
        <taxon>Paenibacillaceae</taxon>
        <taxon>Brevibacillus</taxon>
    </lineage>
</organism>
<dbReference type="GeneID" id="89497492"/>
<dbReference type="RefSeq" id="WP_003388545.1">
    <property type="nucleotide sequence ID" value="NZ_APBN01000004.1"/>
</dbReference>
<name>M8EAA5_9BACL</name>
<protein>
    <recommendedName>
        <fullName evidence="2">ATP-grasp domain-containing protein</fullName>
    </recommendedName>
</protein>
<keyword evidence="1" id="KW-0067">ATP-binding</keyword>
<evidence type="ECO:0000313" key="3">
    <source>
        <dbReference type="EMBL" id="EMT52435.1"/>
    </source>
</evidence>
<comment type="caution">
    <text evidence="3">The sequence shown here is derived from an EMBL/GenBank/DDBJ whole genome shotgun (WGS) entry which is preliminary data.</text>
</comment>
<accession>M8EAA5</accession>
<dbReference type="SUPFAM" id="SSF56059">
    <property type="entry name" value="Glutathione synthetase ATP-binding domain-like"/>
    <property type="match status" value="1"/>
</dbReference>
<dbReference type="GO" id="GO:0046872">
    <property type="term" value="F:metal ion binding"/>
    <property type="evidence" value="ECO:0007669"/>
    <property type="project" value="InterPro"/>
</dbReference>
<dbReference type="STRING" id="1300222.I532_12299"/>
<dbReference type="EMBL" id="APBN01000004">
    <property type="protein sequence ID" value="EMT52435.1"/>
    <property type="molecule type" value="Genomic_DNA"/>
</dbReference>
<dbReference type="PATRIC" id="fig|1300222.3.peg.2567"/>
<dbReference type="OrthoDB" id="40611at2"/>
<evidence type="ECO:0000259" key="2">
    <source>
        <dbReference type="PROSITE" id="PS50975"/>
    </source>
</evidence>
<feature type="domain" description="ATP-grasp" evidence="2">
    <location>
        <begin position="122"/>
        <end position="326"/>
    </location>
</feature>